<accession>A0ABS7TJ80</accession>
<comment type="similarity">
    <text evidence="5">Belongs to the RimM family.</text>
</comment>
<comment type="subunit">
    <text evidence="5">Binds ribosomal protein uS19.</text>
</comment>
<reference evidence="8" key="1">
    <citation type="submission" date="2021-08" db="EMBL/GenBank/DDBJ databases">
        <authorList>
            <person name="Stevens D.C."/>
        </authorList>
    </citation>
    <scope>NUCLEOTIDE SEQUENCE</scope>
    <source>
        <strain evidence="8">DSM 53165</strain>
    </source>
</reference>
<dbReference type="NCBIfam" id="TIGR02273">
    <property type="entry name" value="16S_RimM"/>
    <property type="match status" value="1"/>
</dbReference>
<dbReference type="InterPro" id="IPR009000">
    <property type="entry name" value="Transl_B-barrel_sf"/>
</dbReference>
<dbReference type="InterPro" id="IPR056792">
    <property type="entry name" value="PRC_RimM"/>
</dbReference>
<dbReference type="PANTHER" id="PTHR33692:SF1">
    <property type="entry name" value="RIBOSOME MATURATION FACTOR RIMM"/>
    <property type="match status" value="1"/>
</dbReference>
<keyword evidence="2 5" id="KW-0690">Ribosome biogenesis</keyword>
<evidence type="ECO:0000256" key="2">
    <source>
        <dbReference type="ARBA" id="ARBA00022517"/>
    </source>
</evidence>
<name>A0ABS7TJ80_9BACT</name>
<dbReference type="Proteomes" id="UP001139031">
    <property type="component" value="Unassembled WGS sequence"/>
</dbReference>
<comment type="domain">
    <text evidence="5">The PRC barrel domain binds ribosomal protein uS19.</text>
</comment>
<keyword evidence="9" id="KW-1185">Reference proteome</keyword>
<keyword evidence="4 5" id="KW-0143">Chaperone</keyword>
<sequence length="197" mass="21387">MPGRSDAIAVAEVSAPHGVRGQLRFHLYDPDSRALRPGLRVELRPRAGSEGHARSDMSFEIVTVEPVPGKASVRVQLAGVSDREHAERLRGREVWVARADLPALADDEFYLADVIGLPVERVLSDGRTQALGTVAGVTSNGVQDLLEVEWTRPDGRRDTWLLPALPQFIVDLDAERLRVDPPPGLLPDALEAGGEPS</sequence>
<dbReference type="SUPFAM" id="SSF50447">
    <property type="entry name" value="Translation proteins"/>
    <property type="match status" value="1"/>
</dbReference>
<dbReference type="Pfam" id="PF24986">
    <property type="entry name" value="PRC_RimM"/>
    <property type="match status" value="1"/>
</dbReference>
<dbReference type="Pfam" id="PF01782">
    <property type="entry name" value="RimM"/>
    <property type="match status" value="1"/>
</dbReference>
<comment type="caution">
    <text evidence="8">The sequence shown here is derived from an EMBL/GenBank/DDBJ whole genome shotgun (WGS) entry which is preliminary data.</text>
</comment>
<evidence type="ECO:0000256" key="3">
    <source>
        <dbReference type="ARBA" id="ARBA00022552"/>
    </source>
</evidence>
<dbReference type="SUPFAM" id="SSF50346">
    <property type="entry name" value="PRC-barrel domain"/>
    <property type="match status" value="1"/>
</dbReference>
<keyword evidence="3 5" id="KW-0698">rRNA processing</keyword>
<keyword evidence="1 5" id="KW-0963">Cytoplasm</keyword>
<dbReference type="InterPro" id="IPR011033">
    <property type="entry name" value="PRC_barrel-like_sf"/>
</dbReference>
<dbReference type="EMBL" id="JAIRAU010000001">
    <property type="protein sequence ID" value="MBZ5708280.1"/>
    <property type="molecule type" value="Genomic_DNA"/>
</dbReference>
<dbReference type="RefSeq" id="WP_224190030.1">
    <property type="nucleotide sequence ID" value="NZ_JAIRAU010000001.1"/>
</dbReference>
<evidence type="ECO:0000256" key="5">
    <source>
        <dbReference type="HAMAP-Rule" id="MF_00014"/>
    </source>
</evidence>
<evidence type="ECO:0000313" key="8">
    <source>
        <dbReference type="EMBL" id="MBZ5708280.1"/>
    </source>
</evidence>
<gene>
    <name evidence="5 8" type="primary">rimM</name>
    <name evidence="8" type="ORF">K7C98_03350</name>
</gene>
<dbReference type="InterPro" id="IPR002676">
    <property type="entry name" value="RimM_N"/>
</dbReference>
<organism evidence="8 9">
    <name type="scientific">Nannocystis pusilla</name>
    <dbReference type="NCBI Taxonomy" id="889268"/>
    <lineage>
        <taxon>Bacteria</taxon>
        <taxon>Pseudomonadati</taxon>
        <taxon>Myxococcota</taxon>
        <taxon>Polyangia</taxon>
        <taxon>Nannocystales</taxon>
        <taxon>Nannocystaceae</taxon>
        <taxon>Nannocystis</taxon>
    </lineage>
</organism>
<dbReference type="HAMAP" id="MF_00014">
    <property type="entry name" value="Ribosome_mat_RimM"/>
    <property type="match status" value="1"/>
</dbReference>
<proteinExistence type="inferred from homology"/>
<dbReference type="Gene3D" id="2.30.30.240">
    <property type="entry name" value="PRC-barrel domain"/>
    <property type="match status" value="1"/>
</dbReference>
<protein>
    <recommendedName>
        <fullName evidence="5">Ribosome maturation factor RimM</fullName>
    </recommendedName>
</protein>
<comment type="subcellular location">
    <subcellularLocation>
        <location evidence="5">Cytoplasm</location>
    </subcellularLocation>
</comment>
<dbReference type="PANTHER" id="PTHR33692">
    <property type="entry name" value="RIBOSOME MATURATION FACTOR RIMM"/>
    <property type="match status" value="1"/>
</dbReference>
<evidence type="ECO:0000256" key="1">
    <source>
        <dbReference type="ARBA" id="ARBA00022490"/>
    </source>
</evidence>
<evidence type="ECO:0000256" key="4">
    <source>
        <dbReference type="ARBA" id="ARBA00023186"/>
    </source>
</evidence>
<feature type="domain" description="RimM N-terminal" evidence="6">
    <location>
        <begin position="10"/>
        <end position="99"/>
    </location>
</feature>
<comment type="function">
    <text evidence="5">An accessory protein needed during the final step in the assembly of 30S ribosomal subunit, possibly for assembly of the head region. Essential for efficient processing of 16S rRNA. May be needed both before and after RbfA during the maturation of 16S rRNA. It has affinity for free ribosomal 30S subunits but not for 70S ribosomes.</text>
</comment>
<dbReference type="InterPro" id="IPR011961">
    <property type="entry name" value="RimM"/>
</dbReference>
<feature type="domain" description="Ribosome maturation factor RimM PRC barrel" evidence="7">
    <location>
        <begin position="113"/>
        <end position="185"/>
    </location>
</feature>
<evidence type="ECO:0000259" key="6">
    <source>
        <dbReference type="Pfam" id="PF01782"/>
    </source>
</evidence>
<dbReference type="InterPro" id="IPR036976">
    <property type="entry name" value="RimM_N_sf"/>
</dbReference>
<evidence type="ECO:0000313" key="9">
    <source>
        <dbReference type="Proteomes" id="UP001139031"/>
    </source>
</evidence>
<evidence type="ECO:0000259" key="7">
    <source>
        <dbReference type="Pfam" id="PF24986"/>
    </source>
</evidence>
<dbReference type="Gene3D" id="2.40.30.60">
    <property type="entry name" value="RimM"/>
    <property type="match status" value="1"/>
</dbReference>